<proteinExistence type="predicted"/>
<dbReference type="Proteomes" id="UP000030491">
    <property type="component" value="Unassembled WGS sequence"/>
</dbReference>
<reference evidence="2" key="1">
    <citation type="journal article" date="2014" name="Sci. Data">
        <title>Genomes of diverse isolates of the marine cyanobacterium Prochlorococcus.</title>
        <authorList>
            <person name="Biller S."/>
            <person name="Berube P."/>
            <person name="Thompson J."/>
            <person name="Kelly L."/>
            <person name="Roggensack S."/>
            <person name="Awad L."/>
            <person name="Roache-Johnson K."/>
            <person name="Ding H."/>
            <person name="Giovannoni S.J."/>
            <person name="Moore L.R."/>
            <person name="Chisholm S.W."/>
        </authorList>
    </citation>
    <scope>NUCLEOTIDE SEQUENCE [LARGE SCALE GENOMIC DNA]</scope>
</reference>
<organism evidence="1 2">
    <name type="scientific">Prochlorococcus marinus str. MIT 9116</name>
    <dbReference type="NCBI Taxonomy" id="167544"/>
    <lineage>
        <taxon>Bacteria</taxon>
        <taxon>Bacillati</taxon>
        <taxon>Cyanobacteriota</taxon>
        <taxon>Cyanophyceae</taxon>
        <taxon>Synechococcales</taxon>
        <taxon>Prochlorococcaceae</taxon>
        <taxon>Prochlorococcus</taxon>
    </lineage>
</organism>
<dbReference type="OrthoDB" id="541643at2"/>
<dbReference type="EMBL" id="JNAJ01000008">
    <property type="protein sequence ID" value="KGF92301.1"/>
    <property type="molecule type" value="Genomic_DNA"/>
</dbReference>
<accession>A0A0A1ZUQ5</accession>
<evidence type="ECO:0008006" key="3">
    <source>
        <dbReference type="Google" id="ProtNLM"/>
    </source>
</evidence>
<dbReference type="RefSeq" id="WP_032513368.1">
    <property type="nucleotide sequence ID" value="NZ_JNAJ01000008.1"/>
</dbReference>
<sequence length="61" mass="7444">MLETDEANSLAKWIQDWKKTYKENPKLNECITWFEWKYEDKELSPSDKRSIATILRYNSEE</sequence>
<comment type="caution">
    <text evidence="1">The sequence shown here is derived from an EMBL/GenBank/DDBJ whole genome shotgun (WGS) entry which is preliminary data.</text>
</comment>
<protein>
    <recommendedName>
        <fullName evidence="3">ARS-binding protein 1 N-terminal domain-containing protein</fullName>
    </recommendedName>
</protein>
<name>A0A0A1ZUQ5_PROMR</name>
<evidence type="ECO:0000313" key="1">
    <source>
        <dbReference type="EMBL" id="KGF92301.1"/>
    </source>
</evidence>
<gene>
    <name evidence="1" type="ORF">EU93_0565</name>
</gene>
<evidence type="ECO:0000313" key="2">
    <source>
        <dbReference type="Proteomes" id="UP000030491"/>
    </source>
</evidence>
<dbReference type="AlphaFoldDB" id="A0A0A1ZUQ5"/>